<dbReference type="AlphaFoldDB" id="A0A345YJL7"/>
<keyword evidence="2" id="KW-1185">Reference proteome</keyword>
<dbReference type="EMBL" id="CP031358">
    <property type="protein sequence ID" value="AXK44119.1"/>
    <property type="molecule type" value="Genomic_DNA"/>
</dbReference>
<accession>A0A345YJL7</accession>
<sequence>MVAWFLIAIATLIVFAFIAVSSVQTLAMASDAGGRIETVKRLETVASALISRAASPGNDGLIYLPVGENNPTGAGYGLPSYLGFQTQTAFGQRFVYCPFGDAGGTGTTLSIPNADGTSYSVATAAFEGRDYVVGGRPAYPGLTGQPNLIGFVMAPRSKLSAIPNCSDVVYNSTSRRFEAPDAIVRPLTRENGIDESRTIDARRITFYVSPDGTGLGGSEADPTSFATAINFLKSRQPSSMEIKMASGNYGIAANELNMSTFDNDRGTKLTITGVQNSTFIDLAGTGYVNIPGDVTMNNIIFDTDAWVVVREDASLSIKNFQAGVLQSAGKAVLRGGTNSFTRDTGTYAVMVQPGGEMFVSGTVNFANPSRYGFYVREGGELSLVNATVNFAGTTSSSYVHGIQALDGDVSVTASTLNFPNGTSHGIYMAGGDLTLRNSTMSFGGSSVSAVFLDRGAAFTMYASVLGAGTTLPNYGVRDIGARAVSGSVSEIYASNCWFGGLFSWSPSGTSGNTSDVTAAEPVPTLSASPTNTEVQAYVAANDNNTQRALYNRSNEASWSCM</sequence>
<gene>
    <name evidence="1" type="ORF">DVR09_16840</name>
</gene>
<keyword evidence="1" id="KW-0614">Plasmid</keyword>
<evidence type="ECO:0000313" key="1">
    <source>
        <dbReference type="EMBL" id="AXK44119.1"/>
    </source>
</evidence>
<dbReference type="RefSeq" id="WP_115418432.1">
    <property type="nucleotide sequence ID" value="NZ_CP031358.1"/>
</dbReference>
<name>A0A345YJL7_9SPHN</name>
<evidence type="ECO:0000313" key="2">
    <source>
        <dbReference type="Proteomes" id="UP000254508"/>
    </source>
</evidence>
<proteinExistence type="predicted"/>
<dbReference type="KEGG" id="err:DVR09_16840"/>
<geneLocation type="plasmid" evidence="1 2">
    <name>unnamed</name>
</geneLocation>
<reference evidence="1 2" key="1">
    <citation type="submission" date="2018-07" db="EMBL/GenBank/DDBJ databases">
        <title>Genome sequence of Erythrobacter strain YH-07, an antagonistic bacterium isolated from Yellow Sea.</title>
        <authorList>
            <person name="Tang T."/>
            <person name="Liu Q."/>
            <person name="Sun X."/>
        </authorList>
    </citation>
    <scope>NUCLEOTIDE SEQUENCE [LARGE SCALE GENOMIC DNA]</scope>
    <source>
        <strain evidence="1 2">YH-07</strain>
        <plasmid evidence="1 2">unnamed</plasmid>
    </source>
</reference>
<dbReference type="Proteomes" id="UP000254508">
    <property type="component" value="Plasmid unnamed"/>
</dbReference>
<organism evidence="1 2">
    <name type="scientific">Erythrobacter aureus</name>
    <dbReference type="NCBI Taxonomy" id="2182384"/>
    <lineage>
        <taxon>Bacteria</taxon>
        <taxon>Pseudomonadati</taxon>
        <taxon>Pseudomonadota</taxon>
        <taxon>Alphaproteobacteria</taxon>
        <taxon>Sphingomonadales</taxon>
        <taxon>Erythrobacteraceae</taxon>
        <taxon>Erythrobacter/Porphyrobacter group</taxon>
        <taxon>Erythrobacter</taxon>
    </lineage>
</organism>
<dbReference type="OrthoDB" id="7606171at2"/>
<protein>
    <submittedName>
        <fullName evidence="1">Uncharacterized protein</fullName>
    </submittedName>
</protein>